<gene>
    <name evidence="2" type="ORF">AFUS01_LOCUS16563</name>
</gene>
<evidence type="ECO:0000313" key="2">
    <source>
        <dbReference type="EMBL" id="CAG7727733.1"/>
    </source>
</evidence>
<feature type="domain" description="Integrase catalytic" evidence="1">
    <location>
        <begin position="1"/>
        <end position="117"/>
    </location>
</feature>
<proteinExistence type="predicted"/>
<comment type="caution">
    <text evidence="2">The sequence shown here is derived from an EMBL/GenBank/DDBJ whole genome shotgun (WGS) entry which is preliminary data.</text>
</comment>
<evidence type="ECO:0000313" key="3">
    <source>
        <dbReference type="Proteomes" id="UP000708208"/>
    </source>
</evidence>
<dbReference type="Pfam" id="PF18701">
    <property type="entry name" value="DUF5641"/>
    <property type="match status" value="1"/>
</dbReference>
<dbReference type="AlphaFoldDB" id="A0A8J2JUI1"/>
<dbReference type="InterPro" id="IPR001584">
    <property type="entry name" value="Integrase_cat-core"/>
</dbReference>
<name>A0A8J2JUI1_9HEXA</name>
<sequence>MFSDQGTNFVGAERELRSLVDLSRSPKVKKFWQDEGMQWEFNPPSAPHFGGLWEAGVKSTKYHLRRVLGEAFLSFEEMSTVLAQVEGCLNSRPIGEISSDPNDYNVLTPGHFLAGKSLVALPDQNLEEVPVNRLNRWQKIQQMVQQFWKRWVDEYLTRLQTRPKWCTEQPNMKTGDSNHQG</sequence>
<protein>
    <recommendedName>
        <fullName evidence="1">Integrase catalytic domain-containing protein</fullName>
    </recommendedName>
</protein>
<reference evidence="2" key="1">
    <citation type="submission" date="2021-06" db="EMBL/GenBank/DDBJ databases">
        <authorList>
            <person name="Hodson N. C."/>
            <person name="Mongue J. A."/>
            <person name="Jaron S. K."/>
        </authorList>
    </citation>
    <scope>NUCLEOTIDE SEQUENCE</scope>
</reference>
<organism evidence="2 3">
    <name type="scientific">Allacma fusca</name>
    <dbReference type="NCBI Taxonomy" id="39272"/>
    <lineage>
        <taxon>Eukaryota</taxon>
        <taxon>Metazoa</taxon>
        <taxon>Ecdysozoa</taxon>
        <taxon>Arthropoda</taxon>
        <taxon>Hexapoda</taxon>
        <taxon>Collembola</taxon>
        <taxon>Symphypleona</taxon>
        <taxon>Sminthuridae</taxon>
        <taxon>Allacma</taxon>
    </lineage>
</organism>
<evidence type="ECO:0000259" key="1">
    <source>
        <dbReference type="PROSITE" id="PS50994"/>
    </source>
</evidence>
<dbReference type="OrthoDB" id="6763816at2759"/>
<dbReference type="Proteomes" id="UP000708208">
    <property type="component" value="Unassembled WGS sequence"/>
</dbReference>
<dbReference type="PANTHER" id="PTHR47331">
    <property type="entry name" value="PHD-TYPE DOMAIN-CONTAINING PROTEIN"/>
    <property type="match status" value="1"/>
</dbReference>
<dbReference type="PROSITE" id="PS50994">
    <property type="entry name" value="INTEGRASE"/>
    <property type="match status" value="1"/>
</dbReference>
<accession>A0A8J2JUI1</accession>
<dbReference type="GO" id="GO:0015074">
    <property type="term" value="P:DNA integration"/>
    <property type="evidence" value="ECO:0007669"/>
    <property type="project" value="InterPro"/>
</dbReference>
<keyword evidence="3" id="KW-1185">Reference proteome</keyword>
<dbReference type="EMBL" id="CAJVCH010153259">
    <property type="protein sequence ID" value="CAG7727733.1"/>
    <property type="molecule type" value="Genomic_DNA"/>
</dbReference>
<dbReference type="InterPro" id="IPR040676">
    <property type="entry name" value="DUF5641"/>
</dbReference>